<name>A0A1D9QNB6_SCLS1</name>
<dbReference type="RefSeq" id="XP_001588688.1">
    <property type="nucleotide sequence ID" value="XM_001588638.1"/>
</dbReference>
<evidence type="ECO:0000313" key="1">
    <source>
        <dbReference type="EMBL" id="APA16093.1"/>
    </source>
</evidence>
<dbReference type="Proteomes" id="UP000177798">
    <property type="component" value="Chromosome 16"/>
</dbReference>
<dbReference type="AlphaFoldDB" id="A0A1D9QNB6"/>
<proteinExistence type="predicted"/>
<gene>
    <name evidence="1" type="ORF">sscle_16g108630</name>
</gene>
<dbReference type="KEGG" id="ssl:SS1G_10235"/>
<dbReference type="VEuPathDB" id="FungiDB:sscle_16g108630"/>
<dbReference type="EMBL" id="CP017829">
    <property type="protein sequence ID" value="APA16093.1"/>
    <property type="molecule type" value="Genomic_DNA"/>
</dbReference>
<evidence type="ECO:0000313" key="2">
    <source>
        <dbReference type="Proteomes" id="UP000177798"/>
    </source>
</evidence>
<organism evidence="1 2">
    <name type="scientific">Sclerotinia sclerotiorum (strain ATCC 18683 / 1980 / Ss-1)</name>
    <name type="common">White mold</name>
    <name type="synonym">Whetzelinia sclerotiorum</name>
    <dbReference type="NCBI Taxonomy" id="665079"/>
    <lineage>
        <taxon>Eukaryota</taxon>
        <taxon>Fungi</taxon>
        <taxon>Dikarya</taxon>
        <taxon>Ascomycota</taxon>
        <taxon>Pezizomycotina</taxon>
        <taxon>Leotiomycetes</taxon>
        <taxon>Helotiales</taxon>
        <taxon>Sclerotiniaceae</taxon>
        <taxon>Sclerotinia</taxon>
    </lineage>
</organism>
<protein>
    <submittedName>
        <fullName evidence="1">Uncharacterized protein</fullName>
    </submittedName>
</protein>
<reference evidence="2" key="1">
    <citation type="journal article" date="2017" name="Genome Biol. Evol.">
        <title>The complete genome sequence of the phytopathogenic fungus Sclerotinia sclerotiorum reveals insights into the genome architecture of broad host range pathogens.</title>
        <authorList>
            <person name="Derbyshire M."/>
            <person name="Denton-Giles M."/>
            <person name="Hegedus D."/>
            <person name="Seifbarghy S."/>
            <person name="Rollins J."/>
            <person name="van Kan J."/>
            <person name="Seidl M.F."/>
            <person name="Faino L."/>
            <person name="Mbengue M."/>
            <person name="Navaud O."/>
            <person name="Raffaele S."/>
            <person name="Hammond-Kosack K."/>
            <person name="Heard S."/>
            <person name="Oliver R."/>
        </authorList>
    </citation>
    <scope>NUCLEOTIDE SEQUENCE [LARGE SCALE GENOMIC DNA]</scope>
    <source>
        <strain evidence="2">ATCC 18683 / 1980 / Ss-1</strain>
    </source>
</reference>
<sequence>MAFEKRANHASGLMWMTSNAIIIKNSKIPKSPAVSFSVDYYAITNRKAYEYCLARGLCQRPKQKVGRIFNYATAAFHT</sequence>
<accession>A0A1D9QNB6</accession>